<dbReference type="Proteomes" id="UP000632774">
    <property type="component" value="Unassembled WGS sequence"/>
</dbReference>
<accession>A0ABR9XBT8</accession>
<comment type="caution">
    <text evidence="1">The sequence shown here is derived from an EMBL/GenBank/DDBJ whole genome shotgun (WGS) entry which is preliminary data.</text>
</comment>
<evidence type="ECO:0000313" key="2">
    <source>
        <dbReference type="Proteomes" id="UP000632774"/>
    </source>
</evidence>
<gene>
    <name evidence="1" type="ORF">IRJ18_00470</name>
</gene>
<dbReference type="EMBL" id="JADFFM010000001">
    <property type="protein sequence ID" value="MBE9664812.1"/>
    <property type="molecule type" value="Genomic_DNA"/>
</dbReference>
<organism evidence="1 2">
    <name type="scientific">Mucilaginibacter boryungensis</name>
    <dbReference type="NCBI Taxonomy" id="768480"/>
    <lineage>
        <taxon>Bacteria</taxon>
        <taxon>Pseudomonadati</taxon>
        <taxon>Bacteroidota</taxon>
        <taxon>Sphingobacteriia</taxon>
        <taxon>Sphingobacteriales</taxon>
        <taxon>Sphingobacteriaceae</taxon>
        <taxon>Mucilaginibacter</taxon>
    </lineage>
</organism>
<name>A0ABR9XBT8_9SPHI</name>
<proteinExistence type="predicted"/>
<dbReference type="RefSeq" id="WP_194104237.1">
    <property type="nucleotide sequence ID" value="NZ_JADFFM010000001.1"/>
</dbReference>
<sequence>MDFFDEINGIQYLFLVKIEDLPANKLRITVKEATISTKEDYIDIAGKKIGPVKKISPDGAGRVFEFYFESYGAYHVINESFATFKDDEEWIGRLFCVSSKSSYLDYIHATTLVDFTYIYEGDELKHYSINCQDHVINIASIKGPIIRKL</sequence>
<protein>
    <submittedName>
        <fullName evidence="1">Uncharacterized protein</fullName>
    </submittedName>
</protein>
<reference evidence="1 2" key="1">
    <citation type="submission" date="2020-10" db="EMBL/GenBank/DDBJ databases">
        <title>Mucilaginibacter mali sp. nov., isolated from rhizosphere soil of apple orchard.</title>
        <authorList>
            <person name="Lee J.-S."/>
            <person name="Kim H.S."/>
            <person name="Kim J.-S."/>
        </authorList>
    </citation>
    <scope>NUCLEOTIDE SEQUENCE [LARGE SCALE GENOMIC DNA]</scope>
    <source>
        <strain evidence="1 2">KCTC 23157</strain>
    </source>
</reference>
<evidence type="ECO:0000313" key="1">
    <source>
        <dbReference type="EMBL" id="MBE9664812.1"/>
    </source>
</evidence>
<keyword evidence="2" id="KW-1185">Reference proteome</keyword>